<feature type="region of interest" description="Disordered" evidence="1">
    <location>
        <begin position="1"/>
        <end position="41"/>
    </location>
</feature>
<comment type="caution">
    <text evidence="3">The sequence shown here is derived from an EMBL/GenBank/DDBJ whole genome shotgun (WGS) entry which is preliminary data.</text>
</comment>
<evidence type="ECO:0000313" key="4">
    <source>
        <dbReference type="Proteomes" id="UP000234789"/>
    </source>
</evidence>
<proteinExistence type="predicted"/>
<feature type="domain" description="Transglutaminase-like" evidence="2">
    <location>
        <begin position="185"/>
        <end position="244"/>
    </location>
</feature>
<dbReference type="Gene3D" id="3.10.620.30">
    <property type="match status" value="1"/>
</dbReference>
<dbReference type="SUPFAM" id="SSF54001">
    <property type="entry name" value="Cysteine proteinases"/>
    <property type="match status" value="1"/>
</dbReference>
<dbReference type="RefSeq" id="WP_101807577.1">
    <property type="nucleotide sequence ID" value="NZ_NFEZ01000001.1"/>
</dbReference>
<sequence>MSGRAGGSRSPEESGGADAGRQRERRREPAPWSPGEREKEGIARRLEERRRLAAARERELFGALVEARDEEEAWALRLLLASMPVGDLADYDGAMLLEHARQSLAIRRAMPWGGEVPDELFAHFVLPYRINTEDIDGSRGLLHAELAPRVQGRSMEEAILETNYWCHEKATYAGSDLRTASPLTTIRAARGRCGEESTLAVAALRSVGIPARQVYTPRWAHCDDNHAWVEAWADGRWRYFGACEPEARLDQGWFTPPARRAMLVDTRVFGGYAGSEETTLERDGYAELNLLATYAPTRVLDVSVREEDGSAAAGAQVRFELYNMAELHPIAVLTADADGRAWLRAGLGTLLVRAAGRGGRWDERLVHAGSPDALELRLARRGQPQAPAELDFVPPPERDGEPLPELPEAALRRHEERLREGSARRGEFEAGFLGEPEAAELARASGLPAERLLPLLAGARGNGAEIAAFLGEQARAGRGAWALRLVETLSAKDRTDAMRPTLEDHLLGALAALGEAPPASSTDAEDERERFDSYVLCPRVLHERLAPYRGLLAAAFSREEREALRLRPAGLAAQLERRFALADTVPNLRGKGTPAGAWRLGRGDRETRDILLVALYRSLGIPARLQPGSHRPAFWQDGWREARFADEREPMPDAAGRTGDGAGSRHAELRLAAVPGAPAAVYGVTMTLARLQDGVYRTLAYPHGSTGYEDRRLRLEPGEYRLTTGTRLKDGTALARLSYAELRAGELAELELAFRSADEAVPVLGELRPAGELWPLDGGAPLGWTQALGEGAALVAWLEPEREPSRHLLRELAEQAEPLQAAGAAVLLLLAEGAADGGPRAAATARQPDGGDSLAASAVPAGGRLARERGGSSLPALAQAASAAEAGCPHLFVVDAERRIRYASSGYRIGAAKEALETLAALRR</sequence>
<dbReference type="Gene3D" id="2.60.40.1120">
    <property type="entry name" value="Carboxypeptidase-like, regulatory domain"/>
    <property type="match status" value="1"/>
</dbReference>
<feature type="region of interest" description="Disordered" evidence="1">
    <location>
        <begin position="385"/>
        <end position="407"/>
    </location>
</feature>
<dbReference type="SMART" id="SM00460">
    <property type="entry name" value="TGc"/>
    <property type="match status" value="1"/>
</dbReference>
<reference evidence="3 4" key="1">
    <citation type="submission" date="2017-05" db="EMBL/GenBank/DDBJ databases">
        <title>Functional genome analysis of Paenibacillus pasadenensis strain R16: insights on endophytic life style and antifungal activity.</title>
        <authorList>
            <person name="Passera A."/>
            <person name="Marcolungo L."/>
            <person name="Casati P."/>
            <person name="Brasca M."/>
            <person name="Quaglino F."/>
            <person name="Delledonne M."/>
        </authorList>
    </citation>
    <scope>NUCLEOTIDE SEQUENCE [LARGE SCALE GENOMIC DNA]</scope>
    <source>
        <strain evidence="3 4">R16</strain>
    </source>
</reference>
<feature type="compositionally biased region" description="Basic and acidic residues" evidence="1">
    <location>
        <begin position="20"/>
        <end position="41"/>
    </location>
</feature>
<protein>
    <submittedName>
        <fullName evidence="3">Transglutaminase-related protein</fullName>
    </submittedName>
</protein>
<dbReference type="EMBL" id="NFEZ01000001">
    <property type="protein sequence ID" value="PLT48252.1"/>
    <property type="molecule type" value="Genomic_DNA"/>
</dbReference>
<dbReference type="AlphaFoldDB" id="A0A2N5ND52"/>
<evidence type="ECO:0000256" key="1">
    <source>
        <dbReference type="SAM" id="MobiDB-lite"/>
    </source>
</evidence>
<dbReference type="Pfam" id="PF01841">
    <property type="entry name" value="Transglut_core"/>
    <property type="match status" value="1"/>
</dbReference>
<evidence type="ECO:0000313" key="3">
    <source>
        <dbReference type="EMBL" id="PLT48252.1"/>
    </source>
</evidence>
<evidence type="ECO:0000259" key="2">
    <source>
        <dbReference type="SMART" id="SM00460"/>
    </source>
</evidence>
<name>A0A2N5ND52_9BACL</name>
<dbReference type="PANTHER" id="PTHR35532:SF5">
    <property type="entry name" value="CARBOHYDRATE-BINDING DOMAIN-CONTAINING PROTEIN"/>
    <property type="match status" value="1"/>
</dbReference>
<dbReference type="PANTHER" id="PTHR35532">
    <property type="entry name" value="SIMILAR TO POLYHYDROXYALKANOATE DEPOLYMERASE"/>
    <property type="match status" value="1"/>
</dbReference>
<accession>A0A2N5ND52</accession>
<organism evidence="3 4">
    <name type="scientific">Paenibacillus pasadenensis</name>
    <dbReference type="NCBI Taxonomy" id="217090"/>
    <lineage>
        <taxon>Bacteria</taxon>
        <taxon>Bacillati</taxon>
        <taxon>Bacillota</taxon>
        <taxon>Bacilli</taxon>
        <taxon>Bacillales</taxon>
        <taxon>Paenibacillaceae</taxon>
        <taxon>Paenibacillus</taxon>
    </lineage>
</organism>
<dbReference type="InterPro" id="IPR038765">
    <property type="entry name" value="Papain-like_cys_pep_sf"/>
</dbReference>
<dbReference type="Proteomes" id="UP000234789">
    <property type="component" value="Unassembled WGS sequence"/>
</dbReference>
<dbReference type="InterPro" id="IPR002931">
    <property type="entry name" value="Transglutaminase-like"/>
</dbReference>
<keyword evidence="4" id="KW-1185">Reference proteome</keyword>
<gene>
    <name evidence="3" type="ORF">B8V81_0384</name>
</gene>